<name>A0AAV2R7A9_MEGNR</name>
<evidence type="ECO:0000313" key="2">
    <source>
        <dbReference type="Proteomes" id="UP001497623"/>
    </source>
</evidence>
<organism evidence="1 2">
    <name type="scientific">Meganyctiphanes norvegica</name>
    <name type="common">Northern krill</name>
    <name type="synonym">Thysanopoda norvegica</name>
    <dbReference type="NCBI Taxonomy" id="48144"/>
    <lineage>
        <taxon>Eukaryota</taxon>
        <taxon>Metazoa</taxon>
        <taxon>Ecdysozoa</taxon>
        <taxon>Arthropoda</taxon>
        <taxon>Crustacea</taxon>
        <taxon>Multicrustacea</taxon>
        <taxon>Malacostraca</taxon>
        <taxon>Eumalacostraca</taxon>
        <taxon>Eucarida</taxon>
        <taxon>Euphausiacea</taxon>
        <taxon>Euphausiidae</taxon>
        <taxon>Meganyctiphanes</taxon>
    </lineage>
</organism>
<dbReference type="Proteomes" id="UP001497623">
    <property type="component" value="Unassembled WGS sequence"/>
</dbReference>
<dbReference type="EMBL" id="CAXKWB010016303">
    <property type="protein sequence ID" value="CAL4115896.1"/>
    <property type="molecule type" value="Genomic_DNA"/>
</dbReference>
<accession>A0AAV2R7A9</accession>
<gene>
    <name evidence="1" type="ORF">MNOR_LOCUS20806</name>
</gene>
<keyword evidence="2" id="KW-1185">Reference proteome</keyword>
<sequence>MSIYNSALKTAAEDLLQALDDEDLVSLAKTATNNRITPETKKESIDAILLHTPNVKRLLSYRRITTQKLFQYLHKNKVSINGYASRSQLANTVEVLWGESDNHENGTQKKHKNESNVTEKVKVIVKSKSLGDEYETKTKLCKRSSLNPEESKSIRNLEETHSIENLQVQRSDDFSQEFCRWFYTMINRLQPECSNQLGDNFREQVFSGNSSVGLYFLCEPYKEMHGKGRIETFTLFKNVVCEYRFIFSPNLENGIGAEKSPHGMVKIFCCGTLHQGSAFIGIFEQEFGLVFSPADQAWLIMNTKVNFKHTLIQEIPTLPPYEIFAITAS</sequence>
<comment type="caution">
    <text evidence="1">The sequence shown here is derived from an EMBL/GenBank/DDBJ whole genome shotgun (WGS) entry which is preliminary data.</text>
</comment>
<dbReference type="PANTHER" id="PTHR21084">
    <property type="entry name" value="DENSE INCISORS"/>
    <property type="match status" value="1"/>
</dbReference>
<dbReference type="InterPro" id="IPR026698">
    <property type="entry name" value="UPF_C3orf38"/>
</dbReference>
<dbReference type="Pfam" id="PF15008">
    <property type="entry name" value="DUF4518"/>
    <property type="match status" value="1"/>
</dbReference>
<reference evidence="1 2" key="1">
    <citation type="submission" date="2024-05" db="EMBL/GenBank/DDBJ databases">
        <authorList>
            <person name="Wallberg A."/>
        </authorList>
    </citation>
    <scope>NUCLEOTIDE SEQUENCE [LARGE SCALE GENOMIC DNA]</scope>
</reference>
<protein>
    <submittedName>
        <fullName evidence="1">Uncharacterized protein</fullName>
    </submittedName>
</protein>
<evidence type="ECO:0000313" key="1">
    <source>
        <dbReference type="EMBL" id="CAL4115896.1"/>
    </source>
</evidence>
<dbReference type="PANTHER" id="PTHR21084:SF1">
    <property type="entry name" value="DENSE INCISORS"/>
    <property type="match status" value="1"/>
</dbReference>
<proteinExistence type="predicted"/>
<dbReference type="AlphaFoldDB" id="A0AAV2R7A9"/>